<keyword evidence="5" id="KW-0436">Ligase</keyword>
<dbReference type="GO" id="GO:0005874">
    <property type="term" value="C:microtubule"/>
    <property type="evidence" value="ECO:0007669"/>
    <property type="project" value="UniProtKB-KW"/>
</dbReference>
<dbReference type="GeneTree" id="ENSGT00940000156689"/>
<proteinExistence type="inferred from homology"/>
<evidence type="ECO:0000256" key="14">
    <source>
        <dbReference type="ARBA" id="ARBA00049274"/>
    </source>
</evidence>
<feature type="compositionally biased region" description="Gly residues" evidence="19">
    <location>
        <begin position="50"/>
        <end position="64"/>
    </location>
</feature>
<dbReference type="HOGENOM" id="CLU_010131_6_0_1"/>
<dbReference type="Pfam" id="PF03133">
    <property type="entry name" value="TTL"/>
    <property type="match status" value="1"/>
</dbReference>
<dbReference type="Ensembl" id="ENSOCUT00000025879.3">
    <property type="protein sequence ID" value="ENSOCUP00000021407.3"/>
    <property type="gene ID" value="ENSOCUG00000009380.4"/>
</dbReference>
<dbReference type="InParanoid" id="G1TWG2"/>
<keyword evidence="6" id="KW-0493">Microtubule</keyword>
<dbReference type="FunCoup" id="G1TWG2">
    <property type="interactions" value="50"/>
</dbReference>
<dbReference type="AlphaFoldDB" id="G1TWG2"/>
<sequence>MAATASVTGLVTWTRSPMRWLGLGRRLSLPGPRPEAEPALVNRRLSDHGNGLGQGARGGGGGGSSLVSSRGGRAAAAAAAALAPALSAMRRGSAERELAERWELEAKAKAAAERVGVDAGAAGEPERKAAEEQPKAPAPEQPRAAEEGDAGVSPQPPPALPQDKPRPALARGPCQHGKPRSKGRSCKRSSGRLPDECGALRPVTVDSSKAKTSLDALKISIRQLKWKEFPFGRRLPCDIYWHGVSFHDSNIFSGQVNKFPGMTEMVRKITLSRAVRIMQSLFPQEYNFYPRSWILPDEFQLFVAQVQMVKEGDPSWKPTFIVKPDGGCQGDGIYLIKDPTDARLAGTLQSRPAVVQEYMCKPLLIDKLKFDIRLYVLLKSLDPLEIYIAKDGLSRFCTEPYQEPSAQNLHHVFMHLTNYSLNIHSGNFIHSDSASTGSKRTFSSILCRLSSKGVDIKKVWSDIISLVIKTVIALTPELKVFYQSDIPTGRPGPTCFQILGFDILLMKNLKPVLLEVNANPSMRIEHEQELSPGVFENVPSVVDEEVKVAVIRDTLRLMDPLRKKRDNQCQHLPLARREEPADSEQTGAPDSNSNPEAHLPSICLKQVFPKYAKQFNYLRLVDRMANLFIRFLGIKGTMKLGPTGFRTFIRNCKLSGSSLSMAAVDILYIDITRRWNSMALDQRDSGTYLMVASTIPLLGANPYCQSYKPGGRLLPVHGVVGIKSRLSLMGELQPRWPRSPSKHLGSLPAVVVQEVAPWGAAPAGSCEVRGMCLQAFVEAFFFLAQRKSSCCPSTSRWASLIDLCEYHPSMLDEKAPWPSSRGRPAPPGAALLGQVSPQLAGGNPPTPPPAGPTGSAIPDTLCPEGPTPAPRRREGALQDSLPAEGRRNSRVRRPRAPRAAPCWPPATHPWTHDL</sequence>
<feature type="compositionally biased region" description="Low complexity" evidence="19">
    <location>
        <begin position="65"/>
        <end position="76"/>
    </location>
</feature>
<feature type="region of interest" description="Disordered" evidence="19">
    <location>
        <begin position="813"/>
        <end position="914"/>
    </location>
</feature>
<feature type="region of interest" description="Disordered" evidence="19">
    <location>
        <begin position="568"/>
        <end position="596"/>
    </location>
</feature>
<dbReference type="SMR" id="G1TWG2"/>
<evidence type="ECO:0000256" key="19">
    <source>
        <dbReference type="SAM" id="MobiDB-lite"/>
    </source>
</evidence>
<evidence type="ECO:0000256" key="13">
    <source>
        <dbReference type="ARBA" id="ARBA00023273"/>
    </source>
</evidence>
<dbReference type="Gene3D" id="3.30.470.20">
    <property type="entry name" value="ATP-grasp fold, B domain"/>
    <property type="match status" value="1"/>
</dbReference>
<evidence type="ECO:0000256" key="1">
    <source>
        <dbReference type="ARBA" id="ARBA00001946"/>
    </source>
</evidence>
<keyword evidence="12" id="KW-0206">Cytoskeleton</keyword>
<feature type="compositionally biased region" description="Basic residues" evidence="19">
    <location>
        <begin position="177"/>
        <end position="190"/>
    </location>
</feature>
<feature type="region of interest" description="Disordered" evidence="19">
    <location>
        <begin position="25"/>
        <end position="76"/>
    </location>
</feature>
<evidence type="ECO:0000256" key="18">
    <source>
        <dbReference type="ARBA" id="ARBA00078176"/>
    </source>
</evidence>
<keyword evidence="4" id="KW-0963">Cytoplasm</keyword>
<dbReference type="STRING" id="9986.ENSOCUP00000021407"/>
<evidence type="ECO:0000256" key="4">
    <source>
        <dbReference type="ARBA" id="ARBA00022490"/>
    </source>
</evidence>
<gene>
    <name evidence="20" type="primary">TTLL11</name>
</gene>
<name>G1TWG2_RABIT</name>
<dbReference type="SUPFAM" id="SSF56059">
    <property type="entry name" value="Glutathione synthetase ATP-binding domain-like"/>
    <property type="match status" value="1"/>
</dbReference>
<comment type="catalytic activity">
    <reaction evidence="15">
        <text>(L-glutamyl)(n)-gamma-L-glutamyl-L-glutamyl-[protein] + L-glutamate + ATP = (L-glutamyl)(n+1)-gamma-L-glutamyl-L-glutamyl-[protein] + ADP + phosphate + H(+)</text>
        <dbReference type="Rhea" id="RHEA:60148"/>
        <dbReference type="Rhea" id="RHEA-COMP:15519"/>
        <dbReference type="Rhea" id="RHEA-COMP:15675"/>
        <dbReference type="ChEBI" id="CHEBI:15378"/>
        <dbReference type="ChEBI" id="CHEBI:29985"/>
        <dbReference type="ChEBI" id="CHEBI:30616"/>
        <dbReference type="ChEBI" id="CHEBI:43474"/>
        <dbReference type="ChEBI" id="CHEBI:143623"/>
        <dbReference type="ChEBI" id="CHEBI:456216"/>
    </reaction>
    <physiologicalReaction direction="left-to-right" evidence="15">
        <dbReference type="Rhea" id="RHEA:60149"/>
    </physiologicalReaction>
</comment>
<comment type="subcellular location">
    <subcellularLocation>
        <location evidence="2">Cytoplasm</location>
        <location evidence="2">Cytoskeleton</location>
        <location evidence="2">Cilium basal body</location>
    </subcellularLocation>
</comment>
<protein>
    <recommendedName>
        <fullName evidence="17">Tubulin polyglutamylase TTLL11</fullName>
    </recommendedName>
    <alternativeName>
        <fullName evidence="18">Tubulin--tyrosine ligase-like protein 11</fullName>
    </alternativeName>
</protein>
<evidence type="ECO:0000256" key="8">
    <source>
        <dbReference type="ARBA" id="ARBA00022741"/>
    </source>
</evidence>
<reference evidence="20 21" key="1">
    <citation type="journal article" date="2011" name="Nature">
        <title>A high-resolution map of human evolutionary constraint using 29 mammals.</title>
        <authorList>
            <person name="Lindblad-Toh K."/>
            <person name="Garber M."/>
            <person name="Zuk O."/>
            <person name="Lin M.F."/>
            <person name="Parker B.J."/>
            <person name="Washietl S."/>
            <person name="Kheradpour P."/>
            <person name="Ernst J."/>
            <person name="Jordan G."/>
            <person name="Mauceli E."/>
            <person name="Ward L.D."/>
            <person name="Lowe C.B."/>
            <person name="Holloway A.K."/>
            <person name="Clamp M."/>
            <person name="Gnerre S."/>
            <person name="Alfoldi J."/>
            <person name="Beal K."/>
            <person name="Chang J."/>
            <person name="Clawson H."/>
            <person name="Cuff J."/>
            <person name="Di Palma F."/>
            <person name="Fitzgerald S."/>
            <person name="Flicek P."/>
            <person name="Guttman M."/>
            <person name="Hubisz M.J."/>
            <person name="Jaffe D.B."/>
            <person name="Jungreis I."/>
            <person name="Kent W.J."/>
            <person name="Kostka D."/>
            <person name="Lara M."/>
            <person name="Martins A.L."/>
            <person name="Massingham T."/>
            <person name="Moltke I."/>
            <person name="Raney B.J."/>
            <person name="Rasmussen M.D."/>
            <person name="Robinson J."/>
            <person name="Stark A."/>
            <person name="Vilella A.J."/>
            <person name="Wen J."/>
            <person name="Xie X."/>
            <person name="Zody M.C."/>
            <person name="Baldwin J."/>
            <person name="Bloom T."/>
            <person name="Chin C.W."/>
            <person name="Heiman D."/>
            <person name="Nicol R."/>
            <person name="Nusbaum C."/>
            <person name="Young S."/>
            <person name="Wilkinson J."/>
            <person name="Worley K.C."/>
            <person name="Kovar C.L."/>
            <person name="Muzny D.M."/>
            <person name="Gibbs R.A."/>
            <person name="Cree A."/>
            <person name="Dihn H.H."/>
            <person name="Fowler G."/>
            <person name="Jhangiani S."/>
            <person name="Joshi V."/>
            <person name="Lee S."/>
            <person name="Lewis L.R."/>
            <person name="Nazareth L.V."/>
            <person name="Okwuonu G."/>
            <person name="Santibanez J."/>
            <person name="Warren W.C."/>
            <person name="Mardis E.R."/>
            <person name="Weinstock G.M."/>
            <person name="Wilson R.K."/>
            <person name="Delehaunty K."/>
            <person name="Dooling D."/>
            <person name="Fronik C."/>
            <person name="Fulton L."/>
            <person name="Fulton B."/>
            <person name="Graves T."/>
            <person name="Minx P."/>
            <person name="Sodergren E."/>
            <person name="Birney E."/>
            <person name="Margulies E.H."/>
            <person name="Herrero J."/>
            <person name="Green E.D."/>
            <person name="Haussler D."/>
            <person name="Siepel A."/>
            <person name="Goldman N."/>
            <person name="Pollard K.S."/>
            <person name="Pedersen J.S."/>
            <person name="Lander E.S."/>
            <person name="Kellis M."/>
        </authorList>
    </citation>
    <scope>NUCLEOTIDE SEQUENCE [LARGE SCALE GENOMIC DNA]</scope>
    <source>
        <strain evidence="21">Thorbecke</strain>
    </source>
</reference>
<comment type="cofactor">
    <cofactor evidence="1">
        <name>Mg(2+)</name>
        <dbReference type="ChEBI" id="CHEBI:18420"/>
    </cofactor>
</comment>
<dbReference type="GO" id="GO:0046872">
    <property type="term" value="F:metal ion binding"/>
    <property type="evidence" value="ECO:0007669"/>
    <property type="project" value="UniProtKB-KW"/>
</dbReference>
<evidence type="ECO:0000313" key="20">
    <source>
        <dbReference type="Ensembl" id="ENSOCUP00000021407.3"/>
    </source>
</evidence>
<dbReference type="PROSITE" id="PS51221">
    <property type="entry name" value="TTL"/>
    <property type="match status" value="1"/>
</dbReference>
<keyword evidence="10" id="KW-0460">Magnesium</keyword>
<feature type="compositionally biased region" description="Basic and acidic residues" evidence="19">
    <location>
        <begin position="124"/>
        <end position="134"/>
    </location>
</feature>
<evidence type="ECO:0000256" key="9">
    <source>
        <dbReference type="ARBA" id="ARBA00022840"/>
    </source>
</evidence>
<reference evidence="20" key="2">
    <citation type="submission" date="2025-08" db="UniProtKB">
        <authorList>
            <consortium name="Ensembl"/>
        </authorList>
    </citation>
    <scope>IDENTIFICATION</scope>
    <source>
        <strain evidence="20">Thorbecke</strain>
    </source>
</reference>
<dbReference type="PaxDb" id="9986-ENSOCUP00000021407"/>
<evidence type="ECO:0000256" key="2">
    <source>
        <dbReference type="ARBA" id="ARBA00004120"/>
    </source>
</evidence>
<feature type="region of interest" description="Disordered" evidence="19">
    <location>
        <begin position="118"/>
        <end position="193"/>
    </location>
</feature>
<comment type="catalytic activity">
    <reaction evidence="14">
        <text>L-glutamyl-[protein] + L-glutamate + ATP = gamma-L-glutamyl-L-glutamyl-[protein] + ADP + phosphate + H(+)</text>
        <dbReference type="Rhea" id="RHEA:60144"/>
        <dbReference type="Rhea" id="RHEA-COMP:10208"/>
        <dbReference type="Rhea" id="RHEA-COMP:15517"/>
        <dbReference type="ChEBI" id="CHEBI:15378"/>
        <dbReference type="ChEBI" id="CHEBI:29973"/>
        <dbReference type="ChEBI" id="CHEBI:29985"/>
        <dbReference type="ChEBI" id="CHEBI:30616"/>
        <dbReference type="ChEBI" id="CHEBI:43474"/>
        <dbReference type="ChEBI" id="CHEBI:143622"/>
        <dbReference type="ChEBI" id="CHEBI:456216"/>
    </reaction>
    <physiologicalReaction direction="left-to-right" evidence="14">
        <dbReference type="Rhea" id="RHEA:60145"/>
    </physiologicalReaction>
</comment>
<evidence type="ECO:0000256" key="16">
    <source>
        <dbReference type="ARBA" id="ARBA00059425"/>
    </source>
</evidence>
<dbReference type="FunFam" id="3.30.470.20:FF:000044">
    <property type="entry name" value="tubulin polyglutamylase TTLL11 isoform X2"/>
    <property type="match status" value="1"/>
</dbReference>
<dbReference type="Bgee" id="ENSOCUG00000009380">
    <property type="expression patterns" value="Expressed in testis and 15 other cell types or tissues"/>
</dbReference>
<dbReference type="GO" id="GO:0005524">
    <property type="term" value="F:ATP binding"/>
    <property type="evidence" value="ECO:0007669"/>
    <property type="project" value="UniProtKB-KW"/>
</dbReference>
<evidence type="ECO:0000313" key="21">
    <source>
        <dbReference type="Proteomes" id="UP000001811"/>
    </source>
</evidence>
<evidence type="ECO:0000256" key="12">
    <source>
        <dbReference type="ARBA" id="ARBA00023212"/>
    </source>
</evidence>
<evidence type="ECO:0000256" key="7">
    <source>
        <dbReference type="ARBA" id="ARBA00022723"/>
    </source>
</evidence>
<accession>G1TWG2</accession>
<keyword evidence="7" id="KW-0479">Metal-binding</keyword>
<keyword evidence="13" id="KW-0966">Cell projection</keyword>
<evidence type="ECO:0000256" key="6">
    <source>
        <dbReference type="ARBA" id="ARBA00022701"/>
    </source>
</evidence>
<dbReference type="GO" id="GO:0036064">
    <property type="term" value="C:ciliary basal body"/>
    <property type="evidence" value="ECO:0007669"/>
    <property type="project" value="Ensembl"/>
</dbReference>
<keyword evidence="21" id="KW-1185">Reference proteome</keyword>
<comment type="similarity">
    <text evidence="3">Belongs to the tubulin--tyrosine ligase family.</text>
</comment>
<keyword evidence="11" id="KW-0969">Cilium</keyword>
<evidence type="ECO:0000256" key="15">
    <source>
        <dbReference type="ARBA" id="ARBA00052959"/>
    </source>
</evidence>
<evidence type="ECO:0000256" key="11">
    <source>
        <dbReference type="ARBA" id="ARBA00023069"/>
    </source>
</evidence>
<evidence type="ECO:0000256" key="3">
    <source>
        <dbReference type="ARBA" id="ARBA00006820"/>
    </source>
</evidence>
<reference evidence="20" key="3">
    <citation type="submission" date="2025-09" db="UniProtKB">
        <authorList>
            <consortium name="Ensembl"/>
        </authorList>
    </citation>
    <scope>IDENTIFICATION</scope>
    <source>
        <strain evidence="20">Thorbecke</strain>
    </source>
</reference>
<evidence type="ECO:0000256" key="17">
    <source>
        <dbReference type="ARBA" id="ARBA00074257"/>
    </source>
</evidence>
<comment type="function">
    <text evidence="16">Polyglutamylase which modifies tubulin, generating polyglutamate side chains of variable lengths on the gamma-carboxyl group of specific glutamate residues within the C-terminal tail of tubulin. Preferentially mediates ATP-dependent polyglutamate long side-chain elongation over the initiation step of the polyglutamylation reaction. Preferentially modifies the alpha-tubulin tail over a beta-tail. Required for CCSAP localization to both spindle and cilia microtubules. Promotes tubulin polyglutamylation which stimulates spastin/SPAST-mediated microtubule severing, thereby regulating microtubule functions.</text>
</comment>
<dbReference type="eggNOG" id="KOG2158">
    <property type="taxonomic scope" value="Eukaryota"/>
</dbReference>
<dbReference type="InterPro" id="IPR004344">
    <property type="entry name" value="TTL/TTLL_fam"/>
</dbReference>
<keyword evidence="8" id="KW-0547">Nucleotide-binding</keyword>
<dbReference type="GO" id="GO:0051013">
    <property type="term" value="P:microtubule severing"/>
    <property type="evidence" value="ECO:0007669"/>
    <property type="project" value="Ensembl"/>
</dbReference>
<evidence type="ECO:0000256" key="5">
    <source>
        <dbReference type="ARBA" id="ARBA00022598"/>
    </source>
</evidence>
<keyword evidence="9" id="KW-0067">ATP-binding</keyword>
<dbReference type="GO" id="GO:0070740">
    <property type="term" value="F:tubulin-glutamic acid ligase activity"/>
    <property type="evidence" value="ECO:0007669"/>
    <property type="project" value="Ensembl"/>
</dbReference>
<dbReference type="GO" id="GO:0015631">
    <property type="term" value="F:tubulin binding"/>
    <property type="evidence" value="ECO:0007669"/>
    <property type="project" value="TreeGrafter"/>
</dbReference>
<dbReference type="Proteomes" id="UP000001811">
    <property type="component" value="Unplaced"/>
</dbReference>
<organism evidence="20 21">
    <name type="scientific">Oryctolagus cuniculus</name>
    <name type="common">Rabbit</name>
    <dbReference type="NCBI Taxonomy" id="9986"/>
    <lineage>
        <taxon>Eukaryota</taxon>
        <taxon>Metazoa</taxon>
        <taxon>Chordata</taxon>
        <taxon>Craniata</taxon>
        <taxon>Vertebrata</taxon>
        <taxon>Euteleostomi</taxon>
        <taxon>Mammalia</taxon>
        <taxon>Eutheria</taxon>
        <taxon>Euarchontoglires</taxon>
        <taxon>Glires</taxon>
        <taxon>Lagomorpha</taxon>
        <taxon>Leporidae</taxon>
        <taxon>Oryctolagus</taxon>
    </lineage>
</organism>
<feature type="compositionally biased region" description="Polar residues" evidence="19">
    <location>
        <begin position="583"/>
        <end position="595"/>
    </location>
</feature>
<dbReference type="PANTHER" id="PTHR12241">
    <property type="entry name" value="TUBULIN POLYGLUTAMYLASE"/>
    <property type="match status" value="1"/>
</dbReference>
<evidence type="ECO:0000256" key="10">
    <source>
        <dbReference type="ARBA" id="ARBA00022842"/>
    </source>
</evidence>
<dbReference type="PANTHER" id="PTHR12241:SF154">
    <property type="entry name" value="TUBULIN POLYGLUTAMYLASE TTLL11"/>
    <property type="match status" value="1"/>
</dbReference>